<reference evidence="5" key="1">
    <citation type="submission" date="2022-04" db="EMBL/GenBank/DDBJ databases">
        <title>Corynebacterium kalidii LD5P10.</title>
        <authorList>
            <person name="Sun J.Q."/>
        </authorList>
    </citation>
    <scope>NUCLEOTIDE SEQUENCE</scope>
    <source>
        <strain evidence="5">LD5P10</strain>
    </source>
</reference>
<accession>A0A9X1WG34</accession>
<dbReference type="SUPFAM" id="SSF46894">
    <property type="entry name" value="C-terminal effector domain of the bipartite response regulators"/>
    <property type="match status" value="1"/>
</dbReference>
<dbReference type="Gene3D" id="1.10.10.10">
    <property type="entry name" value="Winged helix-like DNA-binding domain superfamily/Winged helix DNA-binding domain"/>
    <property type="match status" value="1"/>
</dbReference>
<dbReference type="InterPro" id="IPR000792">
    <property type="entry name" value="Tscrpt_reg_LuxR_C"/>
</dbReference>
<dbReference type="Proteomes" id="UP001139207">
    <property type="component" value="Unassembled WGS sequence"/>
</dbReference>
<dbReference type="InterPro" id="IPR036388">
    <property type="entry name" value="WH-like_DNA-bd_sf"/>
</dbReference>
<keyword evidence="3" id="KW-0804">Transcription</keyword>
<keyword evidence="6" id="KW-1185">Reference proteome</keyword>
<evidence type="ECO:0000256" key="1">
    <source>
        <dbReference type="ARBA" id="ARBA00023015"/>
    </source>
</evidence>
<gene>
    <name evidence="5" type="ORF">MUN33_06805</name>
</gene>
<dbReference type="PROSITE" id="PS00622">
    <property type="entry name" value="HTH_LUXR_1"/>
    <property type="match status" value="1"/>
</dbReference>
<dbReference type="SMART" id="SM00421">
    <property type="entry name" value="HTH_LUXR"/>
    <property type="match status" value="1"/>
</dbReference>
<organism evidence="5 6">
    <name type="scientific">Corynebacterium kalidii</name>
    <dbReference type="NCBI Taxonomy" id="2931982"/>
    <lineage>
        <taxon>Bacteria</taxon>
        <taxon>Bacillati</taxon>
        <taxon>Actinomycetota</taxon>
        <taxon>Actinomycetes</taxon>
        <taxon>Mycobacteriales</taxon>
        <taxon>Corynebacteriaceae</taxon>
        <taxon>Corynebacterium</taxon>
    </lineage>
</organism>
<evidence type="ECO:0000256" key="3">
    <source>
        <dbReference type="ARBA" id="ARBA00023163"/>
    </source>
</evidence>
<evidence type="ECO:0000313" key="5">
    <source>
        <dbReference type="EMBL" id="MCJ7858424.1"/>
    </source>
</evidence>
<dbReference type="SUPFAM" id="SSF48452">
    <property type="entry name" value="TPR-like"/>
    <property type="match status" value="1"/>
</dbReference>
<keyword evidence="1" id="KW-0805">Transcription regulation</keyword>
<dbReference type="InterPro" id="IPR016032">
    <property type="entry name" value="Sig_transdc_resp-reg_C-effctor"/>
</dbReference>
<dbReference type="InterPro" id="IPR027417">
    <property type="entry name" value="P-loop_NTPase"/>
</dbReference>
<sequence>MAAHLDSTADILRPTIHELVRAVESAAPGDGRVLVVSGPHGSGRSGVLRGTLAALPGWRSARVTALPWHGHDSGTLARLLAARLGADATLAGTADVPGAMTVLAVDDAQWADTGTVQELVSLARHSTRGRVAVVLSLPDGAGSGTAGLIREMADTVTVLPPLDLRDVRAFALAVSGTRLGPEAAAQLQDLTGGRPGLIREVLDSVPGDHWRQASPSIPVPESWRDAMAARLDAVADHGRSLLPVLQAVALFPEGATTDLVRTLTADDGTGMDHAVSLGFCLLHPSPGHPVLRLVSPSDRAVLTSMTPPGRNAAMHRVAAEHFAGLGDTDASLRHRALALTTPDGELAATIADRGHRLGATGYWRRAASLMTLAAEIATDATHRERYRLDAAEAMLGASDIPAARLHTRALSPVIPVGTAAVQRHSVLGYLALHEGRRAEAISHIDSASDQLASDGPDGDDIVPRGLASRVASRQALLNLAEWRPEQVVAWMDRADRWATAGAAARTESQAIALIAQGAITGRMPEEPVDDGSAGLHVQRRNMAMGWLSLVFDDPVTARQRLQRRTQVDGSERISLWQDAWLARSQFVMGEWDDAMTTVERGLARAERFGISFLEPLLLWTGAQISVFRGAPGLARNYMNRFAVGTDSFVVEQVPAAMCRLLFGSLDNDLASAVHAGERLTGIQGHTDISQPGFWPWEDVWAQTLMRAGRFAEAEEVTTLAEERAAASGLLSLQAKLGVPRGNLLIQRGDVDAGLRVLDDAADAIGTLPMPSYQSRILFEYGQLLRRLGQRRRADEQFARAAEVFAAMGATTFVERCNRERRAGGLGPRTVDATGMTPQEKEIAAAVADGATNREVARDLFLSPKTVEYHLTRVYRKLGIRSRSDLARALDDRA</sequence>
<dbReference type="CDD" id="cd06170">
    <property type="entry name" value="LuxR_C_like"/>
    <property type="match status" value="1"/>
</dbReference>
<dbReference type="PRINTS" id="PR00038">
    <property type="entry name" value="HTHLUXR"/>
</dbReference>
<dbReference type="SUPFAM" id="SSF52540">
    <property type="entry name" value="P-loop containing nucleoside triphosphate hydrolases"/>
    <property type="match status" value="1"/>
</dbReference>
<dbReference type="RefSeq" id="WP_244804149.1">
    <property type="nucleotide sequence ID" value="NZ_JALIEA010000012.1"/>
</dbReference>
<keyword evidence="2" id="KW-0238">DNA-binding</keyword>
<comment type="caution">
    <text evidence="5">The sequence shown here is derived from an EMBL/GenBank/DDBJ whole genome shotgun (WGS) entry which is preliminary data.</text>
</comment>
<dbReference type="PANTHER" id="PTHR44688:SF16">
    <property type="entry name" value="DNA-BINDING TRANSCRIPTIONAL ACTIVATOR DEVR_DOSR"/>
    <property type="match status" value="1"/>
</dbReference>
<evidence type="ECO:0000256" key="2">
    <source>
        <dbReference type="ARBA" id="ARBA00023125"/>
    </source>
</evidence>
<dbReference type="InterPro" id="IPR011990">
    <property type="entry name" value="TPR-like_helical_dom_sf"/>
</dbReference>
<evidence type="ECO:0000259" key="4">
    <source>
        <dbReference type="PROSITE" id="PS50043"/>
    </source>
</evidence>
<evidence type="ECO:0000313" key="6">
    <source>
        <dbReference type="Proteomes" id="UP001139207"/>
    </source>
</evidence>
<dbReference type="PANTHER" id="PTHR44688">
    <property type="entry name" value="DNA-BINDING TRANSCRIPTIONAL ACTIVATOR DEVR_DOSR"/>
    <property type="match status" value="1"/>
</dbReference>
<dbReference type="Gene3D" id="1.25.40.10">
    <property type="entry name" value="Tetratricopeptide repeat domain"/>
    <property type="match status" value="1"/>
</dbReference>
<dbReference type="GO" id="GO:0006355">
    <property type="term" value="P:regulation of DNA-templated transcription"/>
    <property type="evidence" value="ECO:0007669"/>
    <property type="project" value="InterPro"/>
</dbReference>
<dbReference type="AlphaFoldDB" id="A0A9X1WG34"/>
<dbReference type="Pfam" id="PF00196">
    <property type="entry name" value="GerE"/>
    <property type="match status" value="1"/>
</dbReference>
<dbReference type="PROSITE" id="PS50043">
    <property type="entry name" value="HTH_LUXR_2"/>
    <property type="match status" value="1"/>
</dbReference>
<proteinExistence type="predicted"/>
<feature type="domain" description="HTH luxR-type" evidence="4">
    <location>
        <begin position="828"/>
        <end position="893"/>
    </location>
</feature>
<dbReference type="EMBL" id="JALIEA010000012">
    <property type="protein sequence ID" value="MCJ7858424.1"/>
    <property type="molecule type" value="Genomic_DNA"/>
</dbReference>
<name>A0A9X1WG34_9CORY</name>
<protein>
    <submittedName>
        <fullName evidence="5">LuxR C-terminal-related transcriptional regulator</fullName>
    </submittedName>
</protein>
<dbReference type="GO" id="GO:0003677">
    <property type="term" value="F:DNA binding"/>
    <property type="evidence" value="ECO:0007669"/>
    <property type="project" value="UniProtKB-KW"/>
</dbReference>